<keyword evidence="4" id="KW-0963">Cytoplasm</keyword>
<dbReference type="GO" id="GO:0003774">
    <property type="term" value="F:cytoskeletal motor activity"/>
    <property type="evidence" value="ECO:0007669"/>
    <property type="project" value="UniProtKB-UniRule"/>
</dbReference>
<feature type="region of interest" description="Disordered" evidence="13">
    <location>
        <begin position="1"/>
        <end position="319"/>
    </location>
</feature>
<feature type="compositionally biased region" description="Low complexity" evidence="13">
    <location>
        <begin position="540"/>
        <end position="554"/>
    </location>
</feature>
<evidence type="ECO:0000256" key="11">
    <source>
        <dbReference type="PROSITE-ProRule" id="PRU00192"/>
    </source>
</evidence>
<dbReference type="InterPro" id="IPR019748">
    <property type="entry name" value="FERM_central"/>
</dbReference>
<feature type="region of interest" description="Actin-binding" evidence="12">
    <location>
        <begin position="1186"/>
        <end position="1208"/>
    </location>
</feature>
<dbReference type="GO" id="GO:0003779">
    <property type="term" value="F:actin binding"/>
    <property type="evidence" value="ECO:0007669"/>
    <property type="project" value="UniProtKB-KW"/>
</dbReference>
<evidence type="ECO:0000259" key="16">
    <source>
        <dbReference type="PROSITE" id="PS51016"/>
    </source>
</evidence>
<dbReference type="InterPro" id="IPR036961">
    <property type="entry name" value="Kinesin_motor_dom_sf"/>
</dbReference>
<feature type="region of interest" description="Disordered" evidence="13">
    <location>
        <begin position="377"/>
        <end position="672"/>
    </location>
</feature>
<evidence type="ECO:0000256" key="6">
    <source>
        <dbReference type="ARBA" id="ARBA00022741"/>
    </source>
</evidence>
<feature type="compositionally biased region" description="Basic and acidic residues" evidence="13">
    <location>
        <begin position="2114"/>
        <end position="2123"/>
    </location>
</feature>
<dbReference type="GeneTree" id="ENSGT00930000151032"/>
<dbReference type="InterPro" id="IPR000299">
    <property type="entry name" value="FERM_domain"/>
</dbReference>
<dbReference type="Gene3D" id="1.10.10.820">
    <property type="match status" value="1"/>
</dbReference>
<dbReference type="Ensembl" id="ENSANAT00000052653.1">
    <property type="protein sequence ID" value="ENSANAP00000034589.1"/>
    <property type="gene ID" value="ENSANAG00000034867.1"/>
</dbReference>
<evidence type="ECO:0000313" key="19">
    <source>
        <dbReference type="Proteomes" id="UP000233020"/>
    </source>
</evidence>
<feature type="compositionally biased region" description="Basic and acidic residues" evidence="13">
    <location>
        <begin position="388"/>
        <end position="476"/>
    </location>
</feature>
<feature type="compositionally biased region" description="Polar residues" evidence="13">
    <location>
        <begin position="1"/>
        <end position="11"/>
    </location>
</feature>
<dbReference type="InterPro" id="IPR035963">
    <property type="entry name" value="FERM_2"/>
</dbReference>
<evidence type="ECO:0000256" key="3">
    <source>
        <dbReference type="ARBA" id="ARBA00022443"/>
    </source>
</evidence>
<dbReference type="Proteomes" id="UP000233020">
    <property type="component" value="Unplaced"/>
</dbReference>
<feature type="compositionally biased region" description="Basic and acidic residues" evidence="13">
    <location>
        <begin position="34"/>
        <end position="52"/>
    </location>
</feature>
<feature type="domain" description="MyTH4" evidence="16">
    <location>
        <begin position="2568"/>
        <end position="2714"/>
    </location>
</feature>
<dbReference type="PROSITE" id="PS50057">
    <property type="entry name" value="FERM_3"/>
    <property type="match status" value="1"/>
</dbReference>
<dbReference type="SMART" id="SM00326">
    <property type="entry name" value="SH3"/>
    <property type="match status" value="1"/>
</dbReference>
<dbReference type="PRINTS" id="PR00193">
    <property type="entry name" value="MYOSINHEAVY"/>
</dbReference>
<keyword evidence="7 12" id="KW-0067">ATP-binding</keyword>
<evidence type="ECO:0000259" key="14">
    <source>
        <dbReference type="PROSITE" id="PS50002"/>
    </source>
</evidence>
<feature type="domain" description="FERM" evidence="15">
    <location>
        <begin position="2692"/>
        <end position="3021"/>
    </location>
</feature>
<feature type="compositionally biased region" description="Acidic residues" evidence="13">
    <location>
        <begin position="2003"/>
        <end position="2014"/>
    </location>
</feature>
<dbReference type="GO" id="GO:0005903">
    <property type="term" value="C:brush border"/>
    <property type="evidence" value="ECO:0007669"/>
    <property type="project" value="Ensembl"/>
</dbReference>
<dbReference type="Pfam" id="PF26570">
    <property type="entry name" value="MYO15"/>
    <property type="match status" value="1"/>
</dbReference>
<dbReference type="SUPFAM" id="SSF47031">
    <property type="entry name" value="Second domain of FERM"/>
    <property type="match status" value="1"/>
</dbReference>
<dbReference type="PROSITE" id="PS51456">
    <property type="entry name" value="MYOSIN_MOTOR"/>
    <property type="match status" value="1"/>
</dbReference>
<dbReference type="Gene3D" id="3.40.850.10">
    <property type="entry name" value="Kinesin motor domain"/>
    <property type="match status" value="1"/>
</dbReference>
<dbReference type="InterPro" id="IPR038185">
    <property type="entry name" value="MyTH4_dom_sf"/>
</dbReference>
<feature type="compositionally biased region" description="Polar residues" evidence="13">
    <location>
        <begin position="247"/>
        <end position="256"/>
    </location>
</feature>
<dbReference type="GO" id="GO:0016459">
    <property type="term" value="C:myosin complex"/>
    <property type="evidence" value="ECO:0007669"/>
    <property type="project" value="UniProtKB-KW"/>
</dbReference>
<evidence type="ECO:0000256" key="12">
    <source>
        <dbReference type="PROSITE-ProRule" id="PRU00782"/>
    </source>
</evidence>
<feature type="compositionally biased region" description="Basic and acidic residues" evidence="13">
    <location>
        <begin position="100"/>
        <end position="120"/>
    </location>
</feature>
<sequence>MDRNQGKTSQRLARPGRPASREQESGPASTDSAPNRERRHDRGQADKARPAAERATAGGQGTAGGRKKPTVENGGCRRPGASSPTEAQERQGSARCQGRGPRDGRGGRLEEGSLSREERGGRRRRKGKGRESSALRDHRAPRSLYGDTSGGDGGSSCPDSEAREAPESGSQRGGARELRPTPEPTNTGSEGTKTGPESALDLSSDGLDSDGPRAHPRSREGSSGAGPLGASDLLGAGPGQGPGGATASRTFEGSSRSPRDTGPAQDPSDNRVQRGAKPETGEGSTARAPRRQVGKALGPVPPAAGKGEAGAAAGAGSEEPAPLASLLAVRRLLARPPPGAASQVVGPLRPGLKERLGRVARTLGLLSWLRLRLKLRPPEGEGLGADPRASEGRGRGKADKGRIHESGDEGRGCGKADDGRGSRKADEGRGYGRGDEGRGYGRADEGRGHEGRGHETGDKGRGRGRADEERGHEPGLRRRLALRLAGLAGFGVSPTAPPGGRSCPLQVPTSPVPDYPFDQEDGTPDPKFAVVFPRIHRAGRASSSHSSGEASASADVPTGEGRGWPGAGEWGHSEGRRASGEGVSWPHPGSLLSSTVPDGPSLDESGSSSETESETLDDEPPVHWAQGSGPREGPGLGAAVLLPRLALETRQQPEGDLGPRGSLRERWEPEDEAEAVLERDLELSPGPGLEMPPFPGAEGRSLADGLEDAEDLARLRHIFAIVASAYDLAQNTGQDPCILLRGHSGSGKTEAAKKIMQFLSSLEQDQTGNRGCQVEDVLPILSSFGHARTTLNANASRFGQVFCLYLQQGVVVGARVSHYLLETSRVVFQAQAERSFHVFYELLAGLDSVERERLSLQGPETYYYLNQGQACTLQGKEDAQDFEGLVKALQGLGLCPEELNAVWAVLAAILQLGNICFSSSEHESQEVAAVSSWAEIHTAARLLRVPPERLEAAITRRVTETPYGQVSRSLPVEGAVDARWDALAKALYSRLFHRLLKRTNVWLAPPGEGGSIGTVTIVDAYGFEVTPWGGVQDRGRSYNSLQLSLGELKRYLPPPRESCLDLLVDQPHSLLSILDAQTWLSQVEFGSHCPDHTFLQKSHYHHGDHPSYAKPRLPLPVFTVRHYAGTVTYQVHKFLNRNRDQLDPAAVEMLGQSQLQLVGSLFQEAEPQSRGERGRPTLASRFQQALGDLIARLGRSHVYFIQCLSPNPGKHPGLFDVGHVAEQLHQAAILEAVGTRSANFPVRLPFEAFLARFRALGSEGQEDLSEREKCGTILSQVLGAKSPLCHLGATKVLLREQGWQQLEELRAQQHSQALLSLHRGLHTCISSQRLLLRMQARVRGFQSRSASVGARAEAGGPVFTHSSNSCWLTICLLCPGKRCLRRRAALGQLNTILLVAQPLLRRRQRLQLGHWRGWHSSRRASERVPSMELGRLEIPAELAVMLRMAEGHQDALAGSITESLPPEVPARPNLSLPPDIDRFPFSSFVSIGFQEPSLPMPGQPLSKPLTQLDGENPQHALDINRVVLRLLGDGSLESWQRQTMGTYLVRQGQRRPGLRNELFSQLVAQLWQNRDEQQSQRGWALMAVLLSAFPPLPVLQKPLLKFVSDQAPRGMAALCQHKLLGALEQLQLAPGATRAHPPTQLEWLAGWRRGRMALDVFTFSEECYSAEVESWTTGEQLAGWILQSRDEWQDLAGCDFVLDLISQTEDLGDPAGPRSYPITPLGSAEAIPPAPGIRAPSLPPGPPPGPAPTLPSRGHTGEAQKSGSLDGFLEDVFQPVISPGRSDLEQSRTLSSRMKGGGAIGPTQQGYPMVYPGMIQVPGYQPGMVPAPMPMMPAIGAVPTMPPMVVPPQPAQPLLPSLDAGQLAVQQQNFINQQALILAQQMTAQAMNLSLEQQTRQRQRRAQASEAASQAPPSAITSKPKKPPTPTEESQHLGLQGRGHGQGEQGCGECGTWSGWEAEDRLCQPKSFQQKRNYFQKMVGVAHPGITVRTTKPPAKIQIPQGEEQEEEEEEEEQDRSAAPSTLPPPYIMKKPLKQGGAKAAKEAEAEPAEEAAAKGRSQGLAQGRGTVVHSSDPKPKRPQPSREIGNIIRMYQSRPGPVPMPVQPSRPPKAFLKKSDPKDEALAKLGINGAHSPPLMLSPGPGKGPPPAVAPRPKAPPQPGPSSSIKEKQGPLLDLFGQNLPTAQTSPPPPVPPAPPLLPPKDPETLSLGHHRSTQPMEDQGLSTQLLEPSGSVCFSYTGTPWKLFLRKEVFYPRESFSHPYCLRLLCEQILRDTFAESCIRISRDERHKMKDLLGDLEVDLDSLTTTEDSVKKRIVVAARDNWANYFSRFFPVSGENGSDVQLLAVSHRGLRLLKVTQVWAKSLEVWGARGRGEASGGNRWAGRTGRRRQAHCSRPSPACLQDSGYVIALRSYITDNSSLLSFHRGDLIKLLPVATLEPGWQFGSAGGRSGLFPADIVQPAAAPDFSFSKEQRSGRHKGQLSNGELGLTRWDRASESPAGPQSQTHSDDSEATSLPSSAAYASLPTDSSNYTMQEFALRYFRKNQAVLLALSLPGAARKDTDSLVQYTKAPIQESLLILSDDMSKQAVASFLALMQFMGDQSKPRGKDGMDLLYGLLKLCQEEQLRDEIYCQVIKQVTGHPRPERCIRGWSFLSLLTGFFSPSTKLMPYLTKFLQDSGLSQELAQSSQEHLQRTVKYGGRRRLPPPGEMQAFLVAADVQEELCRQMGIVEPQEVQEFALFLIKGEGELVRPLRPAEYLNNVVMEQNVSLHSRRLGWEIPLHFDNSTYITTHYSQVLRDYLQGKLPVSAQADAQLARLAALQHLSKTNSNIPSEQDLLDYVPKQLHRQVNTASIKNLMEQELRRLEGHRAQEAQISFIADLGGQALRVPGPQQSEFLPASSPPTEAVRQLPLFGHTVYMVLRVSMQALPGSALLGLNRQHLILMDPSSQSLCCCIALKSLQRVHLLSPLEEKGPPGLELNYGSADNPQTIWFELPQAQELLYTTIFLMDSNASCTEWPSVN</sequence>
<feature type="domain" description="Myosin motor" evidence="17">
    <location>
        <begin position="717"/>
        <end position="1307"/>
    </location>
</feature>
<feature type="domain" description="MyTH4" evidence="16">
    <location>
        <begin position="1496"/>
        <end position="1647"/>
    </location>
</feature>
<keyword evidence="6 12" id="KW-0547">Nucleotide-binding</keyword>
<feature type="domain" description="SH3" evidence="14">
    <location>
        <begin position="2403"/>
        <end position="2464"/>
    </location>
</feature>
<dbReference type="SUPFAM" id="SSF52540">
    <property type="entry name" value="P-loop containing nucleoside triphosphate hydrolases"/>
    <property type="match status" value="1"/>
</dbReference>
<feature type="compositionally biased region" description="Gly residues" evidence="13">
    <location>
        <begin position="1936"/>
        <end position="1948"/>
    </location>
</feature>
<dbReference type="InterPro" id="IPR027417">
    <property type="entry name" value="P-loop_NTPase"/>
</dbReference>
<feature type="compositionally biased region" description="Pro residues" evidence="13">
    <location>
        <begin position="1737"/>
        <end position="1749"/>
    </location>
</feature>
<proteinExistence type="inferred from homology"/>
<dbReference type="InterPro" id="IPR000857">
    <property type="entry name" value="MyTH4_dom"/>
</dbReference>
<feature type="compositionally biased region" description="Pro residues" evidence="13">
    <location>
        <begin position="2097"/>
        <end position="2108"/>
    </location>
</feature>
<comment type="subcellular location">
    <subcellularLocation>
        <location evidence="1">Cytoplasm</location>
    </subcellularLocation>
</comment>
<feature type="compositionally biased region" description="Basic and acidic residues" evidence="13">
    <location>
        <begin position="268"/>
        <end position="280"/>
    </location>
</feature>
<reference evidence="18" key="1">
    <citation type="submission" date="2025-08" db="UniProtKB">
        <authorList>
            <consortium name="Ensembl"/>
        </authorList>
    </citation>
    <scope>IDENTIFICATION</scope>
</reference>
<dbReference type="Gene3D" id="2.30.30.40">
    <property type="entry name" value="SH3 Domains"/>
    <property type="match status" value="1"/>
</dbReference>
<keyword evidence="9 12" id="KW-0505">Motor protein</keyword>
<feature type="compositionally biased region" description="Basic and acidic residues" evidence="13">
    <location>
        <begin position="210"/>
        <end position="220"/>
    </location>
</feature>
<dbReference type="Gene3D" id="1.25.40.530">
    <property type="entry name" value="MyTH4 domain"/>
    <property type="match status" value="3"/>
</dbReference>
<feature type="binding site" evidence="12">
    <location>
        <begin position="742"/>
        <end position="749"/>
    </location>
    <ligand>
        <name>ATP</name>
        <dbReference type="ChEBI" id="CHEBI:30616"/>
    </ligand>
</feature>
<keyword evidence="19" id="KW-1185">Reference proteome</keyword>
<feature type="compositionally biased region" description="Basic and acidic residues" evidence="13">
    <location>
        <begin position="129"/>
        <end position="140"/>
    </location>
</feature>
<dbReference type="InterPro" id="IPR001452">
    <property type="entry name" value="SH3_domain"/>
</dbReference>
<dbReference type="Pfam" id="PF07653">
    <property type="entry name" value="SH3_2"/>
    <property type="match status" value="1"/>
</dbReference>
<evidence type="ECO:0000256" key="9">
    <source>
        <dbReference type="ARBA" id="ARBA00023175"/>
    </source>
</evidence>
<accession>A0A2K5EN01</accession>
<keyword evidence="5" id="KW-0677">Repeat</keyword>
<evidence type="ECO:0000256" key="7">
    <source>
        <dbReference type="ARBA" id="ARBA00022840"/>
    </source>
</evidence>
<dbReference type="CDD" id="cd12068">
    <property type="entry name" value="SH3_MYO15B"/>
    <property type="match status" value="1"/>
</dbReference>
<feature type="region of interest" description="Disordered" evidence="13">
    <location>
        <begin position="2494"/>
        <end position="2517"/>
    </location>
</feature>
<organism evidence="18 19">
    <name type="scientific">Aotus nancymaae</name>
    <name type="common">Ma's night monkey</name>
    <dbReference type="NCBI Taxonomy" id="37293"/>
    <lineage>
        <taxon>Eukaryota</taxon>
        <taxon>Metazoa</taxon>
        <taxon>Chordata</taxon>
        <taxon>Craniata</taxon>
        <taxon>Vertebrata</taxon>
        <taxon>Euteleostomi</taxon>
        <taxon>Mammalia</taxon>
        <taxon>Eutheria</taxon>
        <taxon>Euarchontoglires</taxon>
        <taxon>Primates</taxon>
        <taxon>Haplorrhini</taxon>
        <taxon>Platyrrhini</taxon>
        <taxon>Aotidae</taxon>
        <taxon>Aotus</taxon>
    </lineage>
</organism>
<dbReference type="Pfam" id="PF00063">
    <property type="entry name" value="Myosin_head"/>
    <property type="match status" value="2"/>
</dbReference>
<evidence type="ECO:0000256" key="13">
    <source>
        <dbReference type="SAM" id="MobiDB-lite"/>
    </source>
</evidence>
<dbReference type="Gene3D" id="1.20.120.720">
    <property type="entry name" value="Myosin VI head, motor domain, U50 subdomain"/>
    <property type="match status" value="1"/>
</dbReference>
<evidence type="ECO:0000256" key="1">
    <source>
        <dbReference type="ARBA" id="ARBA00004496"/>
    </source>
</evidence>
<dbReference type="SUPFAM" id="SSF50044">
    <property type="entry name" value="SH3-domain"/>
    <property type="match status" value="1"/>
</dbReference>
<dbReference type="SMART" id="SM00242">
    <property type="entry name" value="MYSc"/>
    <property type="match status" value="1"/>
</dbReference>
<dbReference type="Gene3D" id="1.20.5.4820">
    <property type="match status" value="1"/>
</dbReference>
<evidence type="ECO:0000256" key="5">
    <source>
        <dbReference type="ARBA" id="ARBA00022737"/>
    </source>
</evidence>
<feature type="region of interest" description="Disordered" evidence="13">
    <location>
        <begin position="2469"/>
        <end position="2488"/>
    </location>
</feature>
<dbReference type="STRING" id="37293.ENSANAP00000034589"/>
<name>A0A2K5EN01_AOTNA</name>
<feature type="region of interest" description="Disordered" evidence="13">
    <location>
        <begin position="1985"/>
        <end position="2221"/>
    </location>
</feature>
<evidence type="ECO:0000259" key="15">
    <source>
        <dbReference type="PROSITE" id="PS50057"/>
    </source>
</evidence>
<feature type="region of interest" description="Disordered" evidence="13">
    <location>
        <begin position="1891"/>
        <end position="1948"/>
    </location>
</feature>
<keyword evidence="10 12" id="KW-0009">Actin-binding</keyword>
<dbReference type="SMART" id="SM00139">
    <property type="entry name" value="MyTH4"/>
    <property type="match status" value="2"/>
</dbReference>
<feature type="region of interest" description="Disordered" evidence="13">
    <location>
        <begin position="1708"/>
        <end position="1763"/>
    </location>
</feature>
<dbReference type="InterPro" id="IPR036028">
    <property type="entry name" value="SH3-like_dom_sf"/>
</dbReference>
<keyword evidence="3 11" id="KW-0728">SH3 domain</keyword>
<protein>
    <submittedName>
        <fullName evidence="18">Myosin XVB</fullName>
    </submittedName>
</protein>
<dbReference type="Pfam" id="PF00784">
    <property type="entry name" value="MyTH4"/>
    <property type="match status" value="2"/>
</dbReference>
<dbReference type="GO" id="GO:0005737">
    <property type="term" value="C:cytoplasm"/>
    <property type="evidence" value="ECO:0007669"/>
    <property type="project" value="UniProtKB-SubCell"/>
</dbReference>
<evidence type="ECO:0000256" key="4">
    <source>
        <dbReference type="ARBA" id="ARBA00022490"/>
    </source>
</evidence>
<feature type="compositionally biased region" description="Low complexity" evidence="13">
    <location>
        <begin position="303"/>
        <end position="319"/>
    </location>
</feature>
<keyword evidence="8 12" id="KW-0518">Myosin</keyword>
<dbReference type="OMA" id="ENGGCRR"/>
<feature type="region of interest" description="Disordered" evidence="13">
    <location>
        <begin position="2376"/>
        <end position="2396"/>
    </location>
</feature>
<dbReference type="InterPro" id="IPR059004">
    <property type="entry name" value="MYO15"/>
</dbReference>
<evidence type="ECO:0000256" key="8">
    <source>
        <dbReference type="ARBA" id="ARBA00023123"/>
    </source>
</evidence>
<evidence type="ECO:0000259" key="17">
    <source>
        <dbReference type="PROSITE" id="PS51456"/>
    </source>
</evidence>
<dbReference type="InterPro" id="IPR051567">
    <property type="entry name" value="Unconventional_Myosin_ATPase"/>
</dbReference>
<dbReference type="PROSITE" id="PS50002">
    <property type="entry name" value="SH3"/>
    <property type="match status" value="1"/>
</dbReference>
<dbReference type="CDD" id="cd14473">
    <property type="entry name" value="FERM_B-lobe"/>
    <property type="match status" value="1"/>
</dbReference>
<feature type="compositionally biased region" description="Low complexity" evidence="13">
    <location>
        <begin position="597"/>
        <end position="610"/>
    </location>
</feature>
<feature type="compositionally biased region" description="Pro residues" evidence="13">
    <location>
        <begin position="2143"/>
        <end position="2161"/>
    </location>
</feature>
<gene>
    <name evidence="18" type="primary">MYO15B</name>
</gene>
<feature type="compositionally biased region" description="Gly residues" evidence="13">
    <location>
        <begin position="560"/>
        <end position="569"/>
    </location>
</feature>
<dbReference type="PANTHER" id="PTHR22692">
    <property type="entry name" value="MYOSIN VII, XV"/>
    <property type="match status" value="1"/>
</dbReference>
<dbReference type="PANTHER" id="PTHR22692:SF16">
    <property type="entry name" value="MYOSIN XVB"/>
    <property type="match status" value="1"/>
</dbReference>
<evidence type="ECO:0000313" key="18">
    <source>
        <dbReference type="Ensembl" id="ENSANAP00000034589.1"/>
    </source>
</evidence>
<dbReference type="InterPro" id="IPR035489">
    <property type="entry name" value="MYO15B_SH3"/>
</dbReference>
<dbReference type="Pfam" id="PF00373">
    <property type="entry name" value="FERM_M"/>
    <property type="match status" value="1"/>
</dbReference>
<dbReference type="FunFam" id="1.10.10.820:FF:000001">
    <property type="entry name" value="Myosin heavy chain"/>
    <property type="match status" value="1"/>
</dbReference>
<evidence type="ECO:0000256" key="2">
    <source>
        <dbReference type="ARBA" id="ARBA00008314"/>
    </source>
</evidence>
<dbReference type="InterPro" id="IPR001609">
    <property type="entry name" value="Myosin_head_motor_dom-like"/>
</dbReference>
<feature type="compositionally biased region" description="Pro residues" evidence="13">
    <location>
        <begin position="2187"/>
        <end position="2201"/>
    </location>
</feature>
<feature type="compositionally biased region" description="Low complexity" evidence="13">
    <location>
        <begin position="1891"/>
        <end position="1918"/>
    </location>
</feature>
<dbReference type="PROSITE" id="PS51016">
    <property type="entry name" value="MYTH4"/>
    <property type="match status" value="2"/>
</dbReference>
<evidence type="ECO:0000256" key="10">
    <source>
        <dbReference type="ARBA" id="ARBA00023203"/>
    </source>
</evidence>
<dbReference type="GO" id="GO:0005524">
    <property type="term" value="F:ATP binding"/>
    <property type="evidence" value="ECO:0007669"/>
    <property type="project" value="UniProtKB-UniRule"/>
</dbReference>
<reference evidence="18" key="2">
    <citation type="submission" date="2025-09" db="UniProtKB">
        <authorList>
            <consortium name="Ensembl"/>
        </authorList>
    </citation>
    <scope>IDENTIFICATION</scope>
</reference>
<comment type="similarity">
    <text evidence="2 12">Belongs to the TRAFAC class myosin-kinesin ATPase superfamily. Myosin family.</text>
</comment>
<dbReference type="Gene3D" id="1.20.58.530">
    <property type="match status" value="1"/>
</dbReference>